<protein>
    <recommendedName>
        <fullName evidence="1">Helicase Helix-turn-helix domain-containing protein</fullName>
    </recommendedName>
</protein>
<evidence type="ECO:0000313" key="2">
    <source>
        <dbReference type="EMBL" id="KRL92484.1"/>
    </source>
</evidence>
<dbReference type="InterPro" id="IPR029491">
    <property type="entry name" value="Helicase_HTH"/>
</dbReference>
<sequence length="352" mass="40668">MSYLLTLFDKTPRRIRVVEGILQAKRTVTNLFWGQCYGLLPYLGADRHLKRATYDTWLQSQAAKGNLLIDQQMAWLTPQGLSVKQAWQTEHYQPQFGQWTWLANWQQLANRVLLALQLVSEYRHHNRRFAPLPVSFKDKVAVRQWFLQQSSLIGQELLKELTSYLTALEKADPRLADLFVFQLIGHETAGWTEAEAARRLAVARQDLFWMERDMWLFLAHSLWQQTGTLAALVQPLLAPSPLPKSVQTTVEAWQRGYSLAEISRFRHLKIGTVREHLLQATILVPEQVPVMKVLPPQIVARFAEQYQGSALTWQFQAQTNDPGLEFFYFRLLQIKAAQTVGKEGEDEFGSHR</sequence>
<name>A0A0R1UHV4_9LACO</name>
<dbReference type="Pfam" id="PF14493">
    <property type="entry name" value="HTH_40"/>
    <property type="match status" value="1"/>
</dbReference>
<reference evidence="2 3" key="1">
    <citation type="journal article" date="2015" name="Genome Announc.">
        <title>Expanding the biotechnology potential of lactobacilli through comparative genomics of 213 strains and associated genera.</title>
        <authorList>
            <person name="Sun Z."/>
            <person name="Harris H.M."/>
            <person name="McCann A."/>
            <person name="Guo C."/>
            <person name="Argimon S."/>
            <person name="Zhang W."/>
            <person name="Yang X."/>
            <person name="Jeffery I.B."/>
            <person name="Cooney J.C."/>
            <person name="Kagawa T.F."/>
            <person name="Liu W."/>
            <person name="Song Y."/>
            <person name="Salvetti E."/>
            <person name="Wrobel A."/>
            <person name="Rasinkangas P."/>
            <person name="Parkhill J."/>
            <person name="Rea M.C."/>
            <person name="O'Sullivan O."/>
            <person name="Ritari J."/>
            <person name="Douillard F.P."/>
            <person name="Paul Ross R."/>
            <person name="Yang R."/>
            <person name="Briner A.E."/>
            <person name="Felis G.E."/>
            <person name="de Vos W.M."/>
            <person name="Barrangou R."/>
            <person name="Klaenhammer T.R."/>
            <person name="Caufield P.W."/>
            <person name="Cui Y."/>
            <person name="Zhang H."/>
            <person name="O'Toole P.W."/>
        </authorList>
    </citation>
    <scope>NUCLEOTIDE SEQUENCE [LARGE SCALE GENOMIC DNA]</scope>
    <source>
        <strain evidence="2 3">DSM 15946</strain>
    </source>
</reference>
<dbReference type="AlphaFoldDB" id="A0A0R1UHV4"/>
<evidence type="ECO:0000313" key="3">
    <source>
        <dbReference type="Proteomes" id="UP000050816"/>
    </source>
</evidence>
<evidence type="ECO:0000259" key="1">
    <source>
        <dbReference type="Pfam" id="PF14493"/>
    </source>
</evidence>
<dbReference type="Proteomes" id="UP000050816">
    <property type="component" value="Unassembled WGS sequence"/>
</dbReference>
<accession>A0A0R1UHV4</accession>
<dbReference type="PATRIC" id="fig|1423760.3.peg.2020"/>
<dbReference type="RefSeq" id="WP_056953328.1">
    <property type="nucleotide sequence ID" value="NZ_AZFK01000004.1"/>
</dbReference>
<comment type="caution">
    <text evidence="2">The sequence shown here is derived from an EMBL/GenBank/DDBJ whole genome shotgun (WGS) entry which is preliminary data.</text>
</comment>
<proteinExistence type="predicted"/>
<organism evidence="2 3">
    <name type="scientific">Limosilactobacillus ingluviei DSM 15946</name>
    <dbReference type="NCBI Taxonomy" id="1423760"/>
    <lineage>
        <taxon>Bacteria</taxon>
        <taxon>Bacillati</taxon>
        <taxon>Bacillota</taxon>
        <taxon>Bacilli</taxon>
        <taxon>Lactobacillales</taxon>
        <taxon>Lactobacillaceae</taxon>
        <taxon>Limosilactobacillus</taxon>
    </lineage>
</organism>
<dbReference type="EMBL" id="AZFK01000004">
    <property type="protein sequence ID" value="KRL92484.1"/>
    <property type="molecule type" value="Genomic_DNA"/>
</dbReference>
<feature type="domain" description="Helicase Helix-turn-helix" evidence="1">
    <location>
        <begin position="245"/>
        <end position="306"/>
    </location>
</feature>
<gene>
    <name evidence="2" type="ORF">FC43_GL001931</name>
</gene>